<dbReference type="AlphaFoldDB" id="A0A151B4L5"/>
<dbReference type="PATRIC" id="fig|1121338.3.peg.1335"/>
<dbReference type="EMBL" id="LTBA01000011">
    <property type="protein sequence ID" value="KYH34702.1"/>
    <property type="molecule type" value="Genomic_DNA"/>
</dbReference>
<sequence length="235" mass="27349">MLGENIKTGGKYMVKKLSTIMLIVSILFLNTACSVAKSPEELIKRPHKYFNGEDINKITSTFLTNGRVLTLAQSQMGENAVRMLDIDADGMYEIMLLYKKENEVNEYGVIILKKKKGVWYEINNIAVKCFGLDLVKYEDITGDGKLDIFIGMQKREDKYKKLNVYSYHGGYFHFIENISYEKLNINDIDNDGIPELGICRNLQYNNLSNECSKKQEYFWYRWDSVNELEPILERR</sequence>
<organism evidence="1 2">
    <name type="scientific">Clostridium tepidiprofundi DSM 19306</name>
    <dbReference type="NCBI Taxonomy" id="1121338"/>
    <lineage>
        <taxon>Bacteria</taxon>
        <taxon>Bacillati</taxon>
        <taxon>Bacillota</taxon>
        <taxon>Clostridia</taxon>
        <taxon>Eubacteriales</taxon>
        <taxon>Clostridiaceae</taxon>
        <taxon>Clostridium</taxon>
    </lineage>
</organism>
<evidence type="ECO:0000313" key="1">
    <source>
        <dbReference type="EMBL" id="KYH34702.1"/>
    </source>
</evidence>
<dbReference type="InterPro" id="IPR028994">
    <property type="entry name" value="Integrin_alpha_N"/>
</dbReference>
<keyword evidence="2" id="KW-1185">Reference proteome</keyword>
<evidence type="ECO:0000313" key="2">
    <source>
        <dbReference type="Proteomes" id="UP000075531"/>
    </source>
</evidence>
<name>A0A151B4L5_9CLOT</name>
<dbReference type="SUPFAM" id="SSF69318">
    <property type="entry name" value="Integrin alpha N-terminal domain"/>
    <property type="match status" value="1"/>
</dbReference>
<dbReference type="STRING" id="1121338.CLTEP_12990"/>
<reference evidence="1 2" key="1">
    <citation type="submission" date="2016-02" db="EMBL/GenBank/DDBJ databases">
        <title>Genome sequence of Clostridium tepidiprofundi DSM 19306.</title>
        <authorList>
            <person name="Poehlein A."/>
            <person name="Daniel R."/>
        </authorList>
    </citation>
    <scope>NUCLEOTIDE SEQUENCE [LARGE SCALE GENOMIC DNA]</scope>
    <source>
        <strain evidence="1 2">DSM 19306</strain>
    </source>
</reference>
<accession>A0A151B4L5</accession>
<comment type="caution">
    <text evidence="1">The sequence shown here is derived from an EMBL/GenBank/DDBJ whole genome shotgun (WGS) entry which is preliminary data.</text>
</comment>
<protein>
    <recommendedName>
        <fullName evidence="3">FG-GAP repeat protein</fullName>
    </recommendedName>
</protein>
<dbReference type="Proteomes" id="UP000075531">
    <property type="component" value="Unassembled WGS sequence"/>
</dbReference>
<evidence type="ECO:0008006" key="3">
    <source>
        <dbReference type="Google" id="ProtNLM"/>
    </source>
</evidence>
<proteinExistence type="predicted"/>
<gene>
    <name evidence="1" type="ORF">CLTEP_12990</name>
</gene>